<keyword evidence="6" id="KW-0547">Nucleotide-binding</keyword>
<dbReference type="SUPFAM" id="SSF81301">
    <property type="entry name" value="Nucleotidyltransferase"/>
    <property type="match status" value="1"/>
</dbReference>
<keyword evidence="4 13" id="KW-0548">Nucleotidyltransferase</keyword>
<proteinExistence type="inferred from homology"/>
<name>A0A6I6DKH9_9FIRM</name>
<dbReference type="Gene3D" id="1.10.246.80">
    <property type="match status" value="1"/>
</dbReference>
<dbReference type="InterPro" id="IPR006675">
    <property type="entry name" value="HDIG_dom"/>
</dbReference>
<accession>A0A6I6DKH9</accession>
<keyword evidence="14" id="KW-1185">Reference proteome</keyword>
<dbReference type="GO" id="GO:0000166">
    <property type="term" value="F:nucleotide binding"/>
    <property type="evidence" value="ECO:0007669"/>
    <property type="project" value="UniProtKB-KW"/>
</dbReference>
<keyword evidence="8 9" id="KW-0694">RNA-binding</keyword>
<dbReference type="Proteomes" id="UP000426444">
    <property type="component" value="Chromosome"/>
</dbReference>
<dbReference type="RefSeq" id="WP_156203664.1">
    <property type="nucleotide sequence ID" value="NZ_CP046457.1"/>
</dbReference>
<dbReference type="GO" id="GO:0000049">
    <property type="term" value="F:tRNA binding"/>
    <property type="evidence" value="ECO:0007669"/>
    <property type="project" value="TreeGrafter"/>
</dbReference>
<evidence type="ECO:0000259" key="12">
    <source>
        <dbReference type="Pfam" id="PF13735"/>
    </source>
</evidence>
<reference evidence="14" key="1">
    <citation type="journal article" date="2019" name="Microbiology">
        <title>Complete Genome Sequence of an Uncultured Bacterium of the Candidate Phylum Bipolaricaulota.</title>
        <authorList>
            <person name="Kadnikov V.V."/>
            <person name="Mardanov A.V."/>
            <person name="Beletsky A.V."/>
            <person name="Frank Y.A."/>
            <person name="Karnachuk O.V."/>
            <person name="Ravin N.V."/>
        </authorList>
    </citation>
    <scope>NUCLEOTIDE SEQUENCE [LARGE SCALE GENOMIC DNA]</scope>
</reference>
<dbReference type="PANTHER" id="PTHR46173">
    <property type="entry name" value="CCA TRNA NUCLEOTIDYLTRANSFERASE 1, MITOCHONDRIAL"/>
    <property type="match status" value="1"/>
</dbReference>
<keyword evidence="2 9" id="KW-0808">Transferase</keyword>
<dbReference type="Gene3D" id="1.10.3090.10">
    <property type="entry name" value="cca-adding enzyme, domain 2"/>
    <property type="match status" value="1"/>
</dbReference>
<keyword evidence="5" id="KW-0479">Metal-binding</keyword>
<gene>
    <name evidence="13" type="ORF">SYNTR_1218</name>
</gene>
<dbReference type="Pfam" id="PF13735">
    <property type="entry name" value="tRNA_NucTran2_2"/>
    <property type="match status" value="1"/>
</dbReference>
<protein>
    <submittedName>
        <fullName evidence="13">CCA tRNA nucleotidyltransferase</fullName>
        <ecNumber evidence="13">2.7.7.72</ecNumber>
    </submittedName>
</protein>
<evidence type="ECO:0000256" key="7">
    <source>
        <dbReference type="ARBA" id="ARBA00022842"/>
    </source>
</evidence>
<evidence type="ECO:0000256" key="9">
    <source>
        <dbReference type="RuleBase" id="RU003953"/>
    </source>
</evidence>
<dbReference type="InterPro" id="IPR043519">
    <property type="entry name" value="NT_sf"/>
</dbReference>
<comment type="similarity">
    <text evidence="9">Belongs to the tRNA nucleotidyltransferase/poly(A) polymerase family.</text>
</comment>
<evidence type="ECO:0000313" key="14">
    <source>
        <dbReference type="Proteomes" id="UP000426444"/>
    </source>
</evidence>
<evidence type="ECO:0000256" key="4">
    <source>
        <dbReference type="ARBA" id="ARBA00022695"/>
    </source>
</evidence>
<dbReference type="InterPro" id="IPR032828">
    <property type="entry name" value="PolyA_RNA-bd"/>
</dbReference>
<dbReference type="InterPro" id="IPR050264">
    <property type="entry name" value="Bact_CCA-adding_enz_type3_sf"/>
</dbReference>
<comment type="cofactor">
    <cofactor evidence="1">
        <name>Mg(2+)</name>
        <dbReference type="ChEBI" id="CHEBI:18420"/>
    </cofactor>
</comment>
<keyword evidence="3" id="KW-0819">tRNA processing</keyword>
<dbReference type="Pfam" id="PF01743">
    <property type="entry name" value="PolyA_pol"/>
    <property type="match status" value="1"/>
</dbReference>
<dbReference type="EC" id="2.7.7.72" evidence="13"/>
<dbReference type="GO" id="GO:0046872">
    <property type="term" value="F:metal ion binding"/>
    <property type="evidence" value="ECO:0007669"/>
    <property type="project" value="UniProtKB-KW"/>
</dbReference>
<dbReference type="OrthoDB" id="9805698at2"/>
<dbReference type="Gene3D" id="3.30.460.10">
    <property type="entry name" value="Beta Polymerase, domain 2"/>
    <property type="match status" value="1"/>
</dbReference>
<dbReference type="GO" id="GO:0004810">
    <property type="term" value="F:CCA tRNA nucleotidyltransferase activity"/>
    <property type="evidence" value="ECO:0007669"/>
    <property type="project" value="UniProtKB-EC"/>
</dbReference>
<organism evidence="13 14">
    <name type="scientific">Candidatus Syntrophocurvum alkaliphilum</name>
    <dbReference type="NCBI Taxonomy" id="2293317"/>
    <lineage>
        <taxon>Bacteria</taxon>
        <taxon>Bacillati</taxon>
        <taxon>Bacillota</taxon>
        <taxon>Clostridia</taxon>
        <taxon>Eubacteriales</taxon>
        <taxon>Syntrophomonadaceae</taxon>
        <taxon>Candidatus Syntrophocurvum</taxon>
    </lineage>
</organism>
<evidence type="ECO:0000259" key="11">
    <source>
        <dbReference type="Pfam" id="PF12627"/>
    </source>
</evidence>
<dbReference type="InterPro" id="IPR032810">
    <property type="entry name" value="CCA-adding_enz_C"/>
</dbReference>
<evidence type="ECO:0000256" key="6">
    <source>
        <dbReference type="ARBA" id="ARBA00022741"/>
    </source>
</evidence>
<feature type="domain" description="CCA-adding enzyme C-terminal" evidence="12">
    <location>
        <begin position="288"/>
        <end position="427"/>
    </location>
</feature>
<evidence type="ECO:0000256" key="5">
    <source>
        <dbReference type="ARBA" id="ARBA00022723"/>
    </source>
</evidence>
<sequence length="433" mass="49716">MIYIPDEIHFIINKLNSFGNHCFLVGGCVRDYLLNKKPKDFDIVTTATIDEIKRLFTKVISTGEKHGTLTVVNGNYACEVTSINSGESNLDINKLLKSNLLKRDFTINSLAMDINGEIYDFCDGKNDLFNIIIKFNFDPVDRIKEDPLRMMRFVRFGCELNFKQDEQSKVSIFKNAHLINNVSSERIRDELSKILLSDYPANGVKQLFSLELLQYVIPELIDSYGFNQHSPYHDKDVFSHTLEVLEHSPKKLNIRLGALLHDVAKPVTFSIDENNIGHFYNHPKVGAQMAEDILRSLKYDNKTINNVSILIKEHMHRNRFSSHAEAKRFINRVGTDNIDDLFDLHIADIKGSKYSSAISDVEYNKKLVKEILESDEVLSIADLEINGYDLMELGFKPGPKIGDILKKLHELVLENPEFNRRDKLLEIVQDEYC</sequence>
<evidence type="ECO:0000256" key="1">
    <source>
        <dbReference type="ARBA" id="ARBA00001946"/>
    </source>
</evidence>
<dbReference type="Pfam" id="PF12627">
    <property type="entry name" value="PolyA_pol_RNAbd"/>
    <property type="match status" value="1"/>
</dbReference>
<dbReference type="InterPro" id="IPR003607">
    <property type="entry name" value="HD/PDEase_dom"/>
</dbReference>
<evidence type="ECO:0000256" key="3">
    <source>
        <dbReference type="ARBA" id="ARBA00022694"/>
    </source>
</evidence>
<feature type="domain" description="tRNA nucleotidyltransferase/poly(A) polymerase RNA and SrmB- binding" evidence="11">
    <location>
        <begin position="161"/>
        <end position="220"/>
    </location>
</feature>
<evidence type="ECO:0000313" key="13">
    <source>
        <dbReference type="EMBL" id="QGT99811.1"/>
    </source>
</evidence>
<dbReference type="CDD" id="cd05398">
    <property type="entry name" value="NT_ClassII-CCAase"/>
    <property type="match status" value="1"/>
</dbReference>
<dbReference type="CDD" id="cd00077">
    <property type="entry name" value="HDc"/>
    <property type="match status" value="1"/>
</dbReference>
<evidence type="ECO:0000256" key="8">
    <source>
        <dbReference type="ARBA" id="ARBA00022884"/>
    </source>
</evidence>
<evidence type="ECO:0000256" key="2">
    <source>
        <dbReference type="ARBA" id="ARBA00022679"/>
    </source>
</evidence>
<keyword evidence="7" id="KW-0460">Magnesium</keyword>
<dbReference type="GO" id="GO:0008033">
    <property type="term" value="P:tRNA processing"/>
    <property type="evidence" value="ECO:0007669"/>
    <property type="project" value="UniProtKB-KW"/>
</dbReference>
<dbReference type="KEGG" id="salq:SYNTR_1218"/>
<feature type="domain" description="Poly A polymerase head" evidence="10">
    <location>
        <begin position="22"/>
        <end position="133"/>
    </location>
</feature>
<dbReference type="SUPFAM" id="SSF81891">
    <property type="entry name" value="Poly A polymerase C-terminal region-like"/>
    <property type="match status" value="1"/>
</dbReference>
<dbReference type="PANTHER" id="PTHR46173:SF1">
    <property type="entry name" value="CCA TRNA NUCLEOTIDYLTRANSFERASE 1, MITOCHONDRIAL"/>
    <property type="match status" value="1"/>
</dbReference>
<dbReference type="NCBIfam" id="TIGR00277">
    <property type="entry name" value="HDIG"/>
    <property type="match status" value="1"/>
</dbReference>
<dbReference type="AlphaFoldDB" id="A0A6I6DKH9"/>
<dbReference type="InterPro" id="IPR002646">
    <property type="entry name" value="PolA_pol_head_dom"/>
</dbReference>
<dbReference type="EMBL" id="CP046457">
    <property type="protein sequence ID" value="QGT99811.1"/>
    <property type="molecule type" value="Genomic_DNA"/>
</dbReference>
<evidence type="ECO:0000259" key="10">
    <source>
        <dbReference type="Pfam" id="PF01743"/>
    </source>
</evidence>